<dbReference type="KEGG" id="foc:113207323"/>
<feature type="domain" description="F-box" evidence="1">
    <location>
        <begin position="1"/>
        <end position="44"/>
    </location>
</feature>
<dbReference type="Pfam" id="PF12937">
    <property type="entry name" value="F-box-like"/>
    <property type="match status" value="1"/>
</dbReference>
<proteinExistence type="predicted"/>
<dbReference type="Gene3D" id="3.80.10.10">
    <property type="entry name" value="Ribonuclease Inhibitor"/>
    <property type="match status" value="1"/>
</dbReference>
<dbReference type="GeneID" id="113207323"/>
<protein>
    <submittedName>
        <fullName evidence="3">Uncharacterized protein LOC113207323</fullName>
    </submittedName>
</protein>
<dbReference type="SMART" id="SM00256">
    <property type="entry name" value="FBOX"/>
    <property type="match status" value="1"/>
</dbReference>
<dbReference type="Gene3D" id="1.20.1280.50">
    <property type="match status" value="1"/>
</dbReference>
<dbReference type="SUPFAM" id="SSF52047">
    <property type="entry name" value="RNI-like"/>
    <property type="match status" value="1"/>
</dbReference>
<sequence length="460" mass="51471">MEHLPDDVLLEVMQHLGVRHLFALRLVCKRFESLALSPHLWRHLYAPGHDDGDPHGCYGCSSLRLAPCLRHMSLTLPLQRHHKLYATTRCGVSNLAISVHDAPGGTAGAVQADLVIRNQEALGRMKILDLYLPSNINETPLLRTVATISGLESLRISCYSRAFPRSLTGLRMPRSSLKHFSCTHRPRSEAFCNLMLTTHAATLEHVDLLDEYTPSSATAPLLAAIPNLRQLECCTLPGLGAVGAACESLASLELNITRGEPGERFESRMREAAELLRHAKQLRRLELKYNSSDVSMPAAADMDLILALVPAGRRSRLEWLRICNLDDDWDGYSYQLQTLWDLLPSLPCLRHLDVGPVPFEFLLRVTPETTPALRTLMVFTESGDAVCAHDFLHTEVVQTVLSVNPSLRLYVYLPKYCGQSDPCEACALGCHQELRDDKMDYYTLQHLLMMKACDHVLIPR</sequence>
<dbReference type="AlphaFoldDB" id="A0A9C6X029"/>
<dbReference type="OrthoDB" id="424465at2759"/>
<keyword evidence="2" id="KW-1185">Reference proteome</keyword>
<dbReference type="PROSITE" id="PS50181">
    <property type="entry name" value="FBOX"/>
    <property type="match status" value="1"/>
</dbReference>
<dbReference type="Proteomes" id="UP000504606">
    <property type="component" value="Unplaced"/>
</dbReference>
<dbReference type="PANTHER" id="PTHR38926">
    <property type="entry name" value="F-BOX DOMAIN CONTAINING PROTEIN, EXPRESSED"/>
    <property type="match status" value="1"/>
</dbReference>
<dbReference type="InterPro" id="IPR001810">
    <property type="entry name" value="F-box_dom"/>
</dbReference>
<gene>
    <name evidence="3" type="primary">LOC113207323</name>
</gene>
<evidence type="ECO:0000313" key="2">
    <source>
        <dbReference type="Proteomes" id="UP000504606"/>
    </source>
</evidence>
<dbReference type="PANTHER" id="PTHR38926:SF5">
    <property type="entry name" value="F-BOX AND LEUCINE-RICH REPEAT PROTEIN 6"/>
    <property type="match status" value="1"/>
</dbReference>
<dbReference type="InterPro" id="IPR036047">
    <property type="entry name" value="F-box-like_dom_sf"/>
</dbReference>
<dbReference type="RefSeq" id="XP_052125885.1">
    <property type="nucleotide sequence ID" value="XM_052269925.1"/>
</dbReference>
<evidence type="ECO:0000259" key="1">
    <source>
        <dbReference type="PROSITE" id="PS50181"/>
    </source>
</evidence>
<evidence type="ECO:0000313" key="3">
    <source>
        <dbReference type="RefSeq" id="XP_052125885.1"/>
    </source>
</evidence>
<dbReference type="InterPro" id="IPR032675">
    <property type="entry name" value="LRR_dom_sf"/>
</dbReference>
<name>A0A9C6X029_FRAOC</name>
<organism evidence="2 3">
    <name type="scientific">Frankliniella occidentalis</name>
    <name type="common">Western flower thrips</name>
    <name type="synonym">Euthrips occidentalis</name>
    <dbReference type="NCBI Taxonomy" id="133901"/>
    <lineage>
        <taxon>Eukaryota</taxon>
        <taxon>Metazoa</taxon>
        <taxon>Ecdysozoa</taxon>
        <taxon>Arthropoda</taxon>
        <taxon>Hexapoda</taxon>
        <taxon>Insecta</taxon>
        <taxon>Pterygota</taxon>
        <taxon>Neoptera</taxon>
        <taxon>Paraneoptera</taxon>
        <taxon>Thysanoptera</taxon>
        <taxon>Terebrantia</taxon>
        <taxon>Thripoidea</taxon>
        <taxon>Thripidae</taxon>
        <taxon>Frankliniella</taxon>
    </lineage>
</organism>
<accession>A0A9C6X029</accession>
<dbReference type="SUPFAM" id="SSF81383">
    <property type="entry name" value="F-box domain"/>
    <property type="match status" value="1"/>
</dbReference>
<reference evidence="3" key="1">
    <citation type="submission" date="2025-08" db="UniProtKB">
        <authorList>
            <consortium name="RefSeq"/>
        </authorList>
    </citation>
    <scope>IDENTIFICATION</scope>
    <source>
        <tissue evidence="3">Whole organism</tissue>
    </source>
</reference>